<protein>
    <submittedName>
        <fullName evidence="1">Uncharacterized protein</fullName>
    </submittedName>
</protein>
<evidence type="ECO:0000313" key="1">
    <source>
        <dbReference type="EMBL" id="CUN94121.1"/>
    </source>
</evidence>
<sequence>MRTEGSPEQSLRRVLKAAGYRMRKSRAPISSDNLGGYMIVDMSGNAVAAGGRFELTLEEVREWVRDMC</sequence>
<dbReference type="EMBL" id="CYZT01000028">
    <property type="protein sequence ID" value="CUN94121.1"/>
    <property type="molecule type" value="Genomic_DNA"/>
</dbReference>
<dbReference type="RefSeq" id="WP_009259366.1">
    <property type="nucleotide sequence ID" value="NZ_BAABXT010000001.1"/>
</dbReference>
<reference evidence="2" key="3">
    <citation type="submission" date="2023-01" db="EMBL/GenBank/DDBJ databases">
        <title>Human gut microbiome strain richness.</title>
        <authorList>
            <person name="Chen-Liaw A."/>
        </authorList>
    </citation>
    <scope>NUCLEOTIDE SEQUENCE</scope>
    <source>
        <strain evidence="3">1001287st1_F4_1001285I_161205</strain>
        <strain evidence="2">2225st1_A6_2225SCRN_200828</strain>
    </source>
</reference>
<reference evidence="1 5" key="1">
    <citation type="submission" date="2015-09" db="EMBL/GenBank/DDBJ databases">
        <authorList>
            <consortium name="Pathogen Informatics"/>
        </authorList>
    </citation>
    <scope>NUCLEOTIDE SEQUENCE [LARGE SCALE GENOMIC DNA]</scope>
    <source>
        <strain evidence="1 5">2789STDY5608854</strain>
    </source>
</reference>
<dbReference type="EMBL" id="JAQLWV010000028">
    <property type="protein sequence ID" value="MDB7934660.1"/>
    <property type="molecule type" value="Genomic_DNA"/>
</dbReference>
<gene>
    <name evidence="1" type="ORF">ERS852411_00721</name>
    <name evidence="4" type="ORF">GKE90_11970</name>
    <name evidence="2" type="ORF">PND83_07900</name>
    <name evidence="3" type="ORF">PNE06_16375</name>
</gene>
<organism evidence="1 5">
    <name type="scientific">Flavonifractor plautii</name>
    <name type="common">Fusobacterium plautii</name>
    <dbReference type="NCBI Taxonomy" id="292800"/>
    <lineage>
        <taxon>Bacteria</taxon>
        <taxon>Bacillati</taxon>
        <taxon>Bacillota</taxon>
        <taxon>Clostridia</taxon>
        <taxon>Eubacteriales</taxon>
        <taxon>Oscillospiraceae</taxon>
        <taxon>Flavonifractor</taxon>
    </lineage>
</organism>
<dbReference type="EMBL" id="WKPO01000016">
    <property type="protein sequence ID" value="MSB49401.1"/>
    <property type="molecule type" value="Genomic_DNA"/>
</dbReference>
<evidence type="ECO:0000313" key="6">
    <source>
        <dbReference type="Proteomes" id="UP000429811"/>
    </source>
</evidence>
<proteinExistence type="predicted"/>
<dbReference type="GeneID" id="89522025"/>
<dbReference type="EMBL" id="JAQLWO010000006">
    <property type="protein sequence ID" value="MDB7905892.1"/>
    <property type="molecule type" value="Genomic_DNA"/>
</dbReference>
<reference evidence="4 6" key="2">
    <citation type="journal article" date="2019" name="Nat. Med.">
        <title>A library of human gut bacterial isolates paired with longitudinal multiomics data enables mechanistic microbiome research.</title>
        <authorList>
            <person name="Poyet M."/>
            <person name="Groussin M."/>
            <person name="Gibbons S.M."/>
            <person name="Avila-Pacheco J."/>
            <person name="Jiang X."/>
            <person name="Kearney S.M."/>
            <person name="Perrotta A.R."/>
            <person name="Berdy B."/>
            <person name="Zhao S."/>
            <person name="Lieberman T.D."/>
            <person name="Swanson P.K."/>
            <person name="Smith M."/>
            <person name="Roesemann S."/>
            <person name="Alexander J.E."/>
            <person name="Rich S.A."/>
            <person name="Livny J."/>
            <person name="Vlamakis H."/>
            <person name="Clish C."/>
            <person name="Bullock K."/>
            <person name="Deik A."/>
            <person name="Scott J."/>
            <person name="Pierce K.A."/>
            <person name="Xavier R.J."/>
            <person name="Alm E.J."/>
        </authorList>
    </citation>
    <scope>NUCLEOTIDE SEQUENCE [LARGE SCALE GENOMIC DNA]</scope>
    <source>
        <strain evidence="4 6">BIOML-A5</strain>
    </source>
</reference>
<dbReference type="Proteomes" id="UP001211006">
    <property type="component" value="Unassembled WGS sequence"/>
</dbReference>
<dbReference type="AlphaFoldDB" id="A0A174AZ84"/>
<evidence type="ECO:0000313" key="5">
    <source>
        <dbReference type="Proteomes" id="UP000095746"/>
    </source>
</evidence>
<dbReference type="Proteomes" id="UP000429811">
    <property type="component" value="Unassembled WGS sequence"/>
</dbReference>
<evidence type="ECO:0000313" key="3">
    <source>
        <dbReference type="EMBL" id="MDB7934660.1"/>
    </source>
</evidence>
<evidence type="ECO:0000313" key="2">
    <source>
        <dbReference type="EMBL" id="MDB7905892.1"/>
    </source>
</evidence>
<evidence type="ECO:0000313" key="4">
    <source>
        <dbReference type="EMBL" id="MSB49401.1"/>
    </source>
</evidence>
<name>A0A174AZ84_FLAPL</name>
<dbReference type="Proteomes" id="UP000095746">
    <property type="component" value="Unassembled WGS sequence"/>
</dbReference>
<dbReference type="Proteomes" id="UP001211173">
    <property type="component" value="Unassembled WGS sequence"/>
</dbReference>
<accession>A0A174AZ84</accession>